<protein>
    <recommendedName>
        <fullName evidence="1">DUF8091 domain-containing protein</fullName>
    </recommendedName>
</protein>
<sequence>MTKEYENVIYGQNGINTEKESSLHKSVKEGCGAYGGKVEVRIDGFIVDAVKNGLLIEVQTGNFASIKDKLKRLAQEHKVRLVYPVAQEKLITRISSEGEIINTRKSPRRGRVTDIFNELIRFPELVNNDNFTIEVLLARVEEIRCDDGKGSWRRKGVSIKDKRLIEIFESIVLENKKDFSGLLPKSIEQPFSSRDLAAAGGYPVNTARKITYCLKKMGALRECGKKGNLILYEII</sequence>
<dbReference type="EMBL" id="QPJT01000001">
    <property type="protein sequence ID" value="RCX21042.1"/>
    <property type="molecule type" value="Genomic_DNA"/>
</dbReference>
<dbReference type="Proteomes" id="UP000253034">
    <property type="component" value="Unassembled WGS sequence"/>
</dbReference>
<keyword evidence="3" id="KW-1185">Reference proteome</keyword>
<dbReference type="OrthoDB" id="9778820at2"/>
<name>A0A369BHK0_9FIRM</name>
<evidence type="ECO:0000313" key="2">
    <source>
        <dbReference type="EMBL" id="RCX21042.1"/>
    </source>
</evidence>
<accession>A0A369BHK0</accession>
<dbReference type="InterPro" id="IPR058404">
    <property type="entry name" value="DUF8091"/>
</dbReference>
<dbReference type="AlphaFoldDB" id="A0A369BHK0"/>
<dbReference type="Pfam" id="PF26351">
    <property type="entry name" value="DUF8091"/>
    <property type="match status" value="1"/>
</dbReference>
<reference evidence="2 3" key="1">
    <citation type="submission" date="2018-07" db="EMBL/GenBank/DDBJ databases">
        <title>Genomic Encyclopedia of Type Strains, Phase IV (KMG-IV): sequencing the most valuable type-strain genomes for metagenomic binning, comparative biology and taxonomic classification.</title>
        <authorList>
            <person name="Goeker M."/>
        </authorList>
    </citation>
    <scope>NUCLEOTIDE SEQUENCE [LARGE SCALE GENOMIC DNA]</scope>
    <source>
        <strain evidence="2 3">DSM 27016</strain>
    </source>
</reference>
<evidence type="ECO:0000313" key="3">
    <source>
        <dbReference type="Proteomes" id="UP000253034"/>
    </source>
</evidence>
<comment type="caution">
    <text evidence="2">The sequence shown here is derived from an EMBL/GenBank/DDBJ whole genome shotgun (WGS) entry which is preliminary data.</text>
</comment>
<dbReference type="RefSeq" id="WP_114295984.1">
    <property type="nucleotide sequence ID" value="NZ_QPJT01000001.1"/>
</dbReference>
<proteinExistence type="predicted"/>
<evidence type="ECO:0000259" key="1">
    <source>
        <dbReference type="Pfam" id="PF26351"/>
    </source>
</evidence>
<organism evidence="2 3">
    <name type="scientific">Anaerobacterium chartisolvens</name>
    <dbReference type="NCBI Taxonomy" id="1297424"/>
    <lineage>
        <taxon>Bacteria</taxon>
        <taxon>Bacillati</taxon>
        <taxon>Bacillota</taxon>
        <taxon>Clostridia</taxon>
        <taxon>Eubacteriales</taxon>
        <taxon>Oscillospiraceae</taxon>
        <taxon>Anaerobacterium</taxon>
    </lineage>
</organism>
<gene>
    <name evidence="2" type="ORF">DFR58_101251</name>
</gene>
<feature type="domain" description="DUF8091" evidence="1">
    <location>
        <begin position="21"/>
        <end position="173"/>
    </location>
</feature>